<sequence length="281" mass="31446">MRILAACDAVDVIMSILEQPTDVCCATTQTLKKFHLEMAMAMSLGWATAEDMHVALRDDIEIERPFKGKAFAHHIAAITGVKLPDWTLLQAIIVAAPEVLVAETEDEGILVAVALEVDRLRGRKWAYDNGEVHGIALDLEHLGGHDFDCTVSEFADYNRTIWIENNAEEALAFLNGDLAELNHVVDNFDTDWIANYVSPEQQNIQGDPSYDSGVYYNGVGVEVWPRAVRYTIIDRNNNVIRKVINIDTATYRKLSTAMRVHAYGDAQRVVEAKRIVPLEIH</sequence>
<evidence type="ECO:0000313" key="2">
    <source>
        <dbReference type="Proteomes" id="UP000476837"/>
    </source>
</evidence>
<dbReference type="AlphaFoldDB" id="A0A6L3B2M7"/>
<dbReference type="EMBL" id="QOKV01000005">
    <property type="protein sequence ID" value="KAA0686181.1"/>
    <property type="molecule type" value="Genomic_DNA"/>
</dbReference>
<accession>A0A6L3B2M7</accession>
<dbReference type="Proteomes" id="UP000476837">
    <property type="component" value="Unassembled WGS sequence"/>
</dbReference>
<proteinExistence type="predicted"/>
<evidence type="ECO:0000313" key="1">
    <source>
        <dbReference type="EMBL" id="KAA0686181.1"/>
    </source>
</evidence>
<name>A0A6L3B2M7_AZOBR</name>
<protein>
    <submittedName>
        <fullName evidence="1">Uncharacterized protein</fullName>
    </submittedName>
</protein>
<comment type="caution">
    <text evidence="1">The sequence shown here is derived from an EMBL/GenBank/DDBJ whole genome shotgun (WGS) entry which is preliminary data.</text>
</comment>
<gene>
    <name evidence="1" type="ORF">DS837_10815</name>
</gene>
<organism evidence="1 2">
    <name type="scientific">Azospirillum brasilense</name>
    <dbReference type="NCBI Taxonomy" id="192"/>
    <lineage>
        <taxon>Bacteria</taxon>
        <taxon>Pseudomonadati</taxon>
        <taxon>Pseudomonadota</taxon>
        <taxon>Alphaproteobacteria</taxon>
        <taxon>Rhodospirillales</taxon>
        <taxon>Azospirillaceae</taxon>
        <taxon>Azospirillum</taxon>
    </lineage>
</organism>
<reference evidence="1 2" key="1">
    <citation type="submission" date="2018-07" db="EMBL/GenBank/DDBJ databases">
        <title>Genome sequence of Roseomonas fauriae ATCC 49958.</title>
        <authorList>
            <person name="Sant'Anna F.H."/>
            <person name="Baldani J.I."/>
            <person name="Zilli J.E."/>
            <person name="Reis V.M."/>
            <person name="Hartmann A."/>
            <person name="Cruz L."/>
            <person name="de Souza E.M."/>
            <person name="de Oliveira Pedrosa F."/>
            <person name="Passaglia L.M.P."/>
        </authorList>
    </citation>
    <scope>NUCLEOTIDE SEQUENCE [LARGE SCALE GENOMIC DNA]</scope>
    <source>
        <strain evidence="1 2">ATCC 49958</strain>
    </source>
</reference>
<dbReference type="RefSeq" id="WP_149164754.1">
    <property type="nucleotide sequence ID" value="NZ_QOKV01000005.1"/>
</dbReference>